<feature type="domain" description="HTH luxR-type" evidence="6">
    <location>
        <begin position="119"/>
        <end position="146"/>
    </location>
</feature>
<dbReference type="InterPro" id="IPR013325">
    <property type="entry name" value="RNA_pol_sigma_r2"/>
</dbReference>
<organism evidence="7 8">
    <name type="scientific">Pusillibacter faecalis</name>
    <dbReference type="NCBI Taxonomy" id="2714358"/>
    <lineage>
        <taxon>Bacteria</taxon>
        <taxon>Bacillati</taxon>
        <taxon>Bacillota</taxon>
        <taxon>Clostridia</taxon>
        <taxon>Eubacteriales</taxon>
        <taxon>Oscillospiraceae</taxon>
        <taxon>Pusillibacter</taxon>
    </lineage>
</organism>
<dbReference type="Pfam" id="PF08281">
    <property type="entry name" value="Sigma70_r4_2"/>
    <property type="match status" value="1"/>
</dbReference>
<dbReference type="Pfam" id="PF04542">
    <property type="entry name" value="Sigma70_r2"/>
    <property type="match status" value="1"/>
</dbReference>
<evidence type="ECO:0000256" key="3">
    <source>
        <dbReference type="ARBA" id="ARBA00023082"/>
    </source>
</evidence>
<feature type="region of interest" description="Disordered" evidence="5">
    <location>
        <begin position="151"/>
        <end position="175"/>
    </location>
</feature>
<proteinExistence type="inferred from homology"/>
<name>A0A810QBE0_9FIRM</name>
<dbReference type="EMBL" id="AP023420">
    <property type="protein sequence ID" value="BCK83512.1"/>
    <property type="molecule type" value="Genomic_DNA"/>
</dbReference>
<dbReference type="InterPro" id="IPR000792">
    <property type="entry name" value="Tscrpt_reg_LuxR_C"/>
</dbReference>
<dbReference type="InterPro" id="IPR007627">
    <property type="entry name" value="RNA_pol_sigma70_r2"/>
</dbReference>
<dbReference type="GO" id="GO:0000428">
    <property type="term" value="C:DNA-directed RNA polymerase complex"/>
    <property type="evidence" value="ECO:0007669"/>
    <property type="project" value="UniProtKB-KW"/>
</dbReference>
<dbReference type="InterPro" id="IPR013249">
    <property type="entry name" value="RNA_pol_sigma70_r4_t2"/>
</dbReference>
<dbReference type="PROSITE" id="PS00622">
    <property type="entry name" value="HTH_LUXR_1"/>
    <property type="match status" value="1"/>
</dbReference>
<dbReference type="Gene3D" id="1.10.10.10">
    <property type="entry name" value="Winged helix-like DNA-binding domain superfamily/Winged helix DNA-binding domain"/>
    <property type="match status" value="1"/>
</dbReference>
<dbReference type="InterPro" id="IPR036388">
    <property type="entry name" value="WH-like_DNA-bd_sf"/>
</dbReference>
<dbReference type="AlphaFoldDB" id="A0A810QBE0"/>
<dbReference type="RefSeq" id="WP_187028256.1">
    <property type="nucleotide sequence ID" value="NZ_AP023420.1"/>
</dbReference>
<reference evidence="7" key="1">
    <citation type="submission" date="2020-09" db="EMBL/GenBank/DDBJ databases">
        <title>New species isolated from human feces.</title>
        <authorList>
            <person name="Kitahara M."/>
            <person name="Shigeno Y."/>
            <person name="Shime M."/>
            <person name="Matsumoto Y."/>
            <person name="Nakamura S."/>
            <person name="Motooka D."/>
            <person name="Fukuoka S."/>
            <person name="Nishikawa H."/>
            <person name="Benno Y."/>
        </authorList>
    </citation>
    <scope>NUCLEOTIDE SEQUENCE</scope>
    <source>
        <strain evidence="7">MM59</strain>
    </source>
</reference>
<dbReference type="PANTHER" id="PTHR43133:SF25">
    <property type="entry name" value="RNA POLYMERASE SIGMA FACTOR RFAY-RELATED"/>
    <property type="match status" value="1"/>
</dbReference>
<dbReference type="GO" id="GO:0006352">
    <property type="term" value="P:DNA-templated transcription initiation"/>
    <property type="evidence" value="ECO:0007669"/>
    <property type="project" value="InterPro"/>
</dbReference>
<evidence type="ECO:0000256" key="5">
    <source>
        <dbReference type="SAM" id="MobiDB-lite"/>
    </source>
</evidence>
<dbReference type="SUPFAM" id="SSF88659">
    <property type="entry name" value="Sigma3 and sigma4 domains of RNA polymerase sigma factors"/>
    <property type="match status" value="1"/>
</dbReference>
<keyword evidence="3" id="KW-0731">Sigma factor</keyword>
<dbReference type="NCBIfam" id="TIGR02937">
    <property type="entry name" value="sigma70-ECF"/>
    <property type="match status" value="1"/>
</dbReference>
<evidence type="ECO:0000313" key="8">
    <source>
        <dbReference type="Proteomes" id="UP000679848"/>
    </source>
</evidence>
<dbReference type="SUPFAM" id="SSF88946">
    <property type="entry name" value="Sigma2 domain of RNA polymerase sigma factors"/>
    <property type="match status" value="1"/>
</dbReference>
<dbReference type="GO" id="GO:0016987">
    <property type="term" value="F:sigma factor activity"/>
    <property type="evidence" value="ECO:0007669"/>
    <property type="project" value="UniProtKB-KW"/>
</dbReference>
<dbReference type="PANTHER" id="PTHR43133">
    <property type="entry name" value="RNA POLYMERASE ECF-TYPE SIGMA FACTO"/>
    <property type="match status" value="1"/>
</dbReference>
<dbReference type="InterPro" id="IPR039425">
    <property type="entry name" value="RNA_pol_sigma-70-like"/>
</dbReference>
<keyword evidence="4" id="KW-0804">Transcription</keyword>
<dbReference type="Gene3D" id="1.10.1740.10">
    <property type="match status" value="1"/>
</dbReference>
<evidence type="ECO:0000256" key="1">
    <source>
        <dbReference type="ARBA" id="ARBA00010641"/>
    </source>
</evidence>
<sequence length="175" mass="19609">MTEQTLRTAMAEYGDTVYRLALCRTQSIPDAEDVYQDVFLALLRQQAEGWEAGRMKAWLIRTTLNRCTDLHRFRLRRPVLPLDEALTCPVDEAAAELWEAVGVLPEKLRTAVHLYYAEGYQAEEIAAMLGVPAATIRTRLRRAREKLKSVLGGMEDAEQPVPEAASRAPRPGGAE</sequence>
<dbReference type="CDD" id="cd06171">
    <property type="entry name" value="Sigma70_r4"/>
    <property type="match status" value="1"/>
</dbReference>
<accession>A0A810QBE0</accession>
<dbReference type="Proteomes" id="UP000679848">
    <property type="component" value="Chromosome"/>
</dbReference>
<evidence type="ECO:0000259" key="6">
    <source>
        <dbReference type="PROSITE" id="PS00622"/>
    </source>
</evidence>
<evidence type="ECO:0000256" key="2">
    <source>
        <dbReference type="ARBA" id="ARBA00023015"/>
    </source>
</evidence>
<dbReference type="InterPro" id="IPR014284">
    <property type="entry name" value="RNA_pol_sigma-70_dom"/>
</dbReference>
<dbReference type="KEGG" id="pfaa:MM59RIKEN_08310"/>
<evidence type="ECO:0000256" key="4">
    <source>
        <dbReference type="ARBA" id="ARBA00023163"/>
    </source>
</evidence>
<keyword evidence="2" id="KW-0805">Transcription regulation</keyword>
<dbReference type="GO" id="GO:0003677">
    <property type="term" value="F:DNA binding"/>
    <property type="evidence" value="ECO:0007669"/>
    <property type="project" value="InterPro"/>
</dbReference>
<comment type="similarity">
    <text evidence="1">Belongs to the sigma-70 factor family. ECF subfamily.</text>
</comment>
<evidence type="ECO:0000313" key="7">
    <source>
        <dbReference type="EMBL" id="BCK83512.1"/>
    </source>
</evidence>
<dbReference type="InterPro" id="IPR013324">
    <property type="entry name" value="RNA_pol_sigma_r3/r4-like"/>
</dbReference>
<gene>
    <name evidence="7" type="ORF">MM59RIKEN_08310</name>
</gene>
<keyword evidence="8" id="KW-1185">Reference proteome</keyword>
<protein>
    <submittedName>
        <fullName evidence="7">DNA-directed RNA polymerase sigma-70 factor</fullName>
    </submittedName>
</protein>
<keyword evidence="7" id="KW-0240">DNA-directed RNA polymerase</keyword>